<evidence type="ECO:0000256" key="3">
    <source>
        <dbReference type="ARBA" id="ARBA00022630"/>
    </source>
</evidence>
<protein>
    <recommendedName>
        <fullName evidence="7">FAD-binding domain-containing protein</fullName>
    </recommendedName>
</protein>
<organism evidence="8 9">
    <name type="scientific">Pycnococcus provasolii</name>
    <dbReference type="NCBI Taxonomy" id="41880"/>
    <lineage>
        <taxon>Eukaryota</taxon>
        <taxon>Viridiplantae</taxon>
        <taxon>Chlorophyta</taxon>
        <taxon>Pseudoscourfieldiophyceae</taxon>
        <taxon>Pseudoscourfieldiales</taxon>
        <taxon>Pycnococcaceae</taxon>
        <taxon>Pycnococcus</taxon>
    </lineage>
</organism>
<comment type="similarity">
    <text evidence="2">Belongs to the UbiH/COQ6 family.</text>
</comment>
<dbReference type="InterPro" id="IPR018168">
    <property type="entry name" value="Ubi_Hdrlase_CS"/>
</dbReference>
<dbReference type="GO" id="GO:0004497">
    <property type="term" value="F:monooxygenase activity"/>
    <property type="evidence" value="ECO:0007669"/>
    <property type="project" value="UniProtKB-KW"/>
</dbReference>
<dbReference type="Pfam" id="PF01494">
    <property type="entry name" value="FAD_binding_3"/>
    <property type="match status" value="1"/>
</dbReference>
<evidence type="ECO:0000313" key="8">
    <source>
        <dbReference type="EMBL" id="GHP07135.1"/>
    </source>
</evidence>
<comment type="caution">
    <text evidence="8">The sequence shown here is derived from an EMBL/GenBank/DDBJ whole genome shotgun (WGS) entry which is preliminary data.</text>
</comment>
<dbReference type="PROSITE" id="PS01304">
    <property type="entry name" value="UBIH"/>
    <property type="match status" value="1"/>
</dbReference>
<dbReference type="PANTHER" id="PTHR43876">
    <property type="entry name" value="UBIQUINONE BIOSYNTHESIS MONOOXYGENASE COQ6, MITOCHONDRIAL"/>
    <property type="match status" value="1"/>
</dbReference>
<dbReference type="SUPFAM" id="SSF51905">
    <property type="entry name" value="FAD/NAD(P)-binding domain"/>
    <property type="match status" value="1"/>
</dbReference>
<dbReference type="PRINTS" id="PR00420">
    <property type="entry name" value="RNGMNOXGNASE"/>
</dbReference>
<dbReference type="GO" id="GO:0071949">
    <property type="term" value="F:FAD binding"/>
    <property type="evidence" value="ECO:0007669"/>
    <property type="project" value="InterPro"/>
</dbReference>
<evidence type="ECO:0000313" key="9">
    <source>
        <dbReference type="Proteomes" id="UP000660262"/>
    </source>
</evidence>
<dbReference type="InterPro" id="IPR002938">
    <property type="entry name" value="FAD-bd"/>
</dbReference>
<keyword evidence="3" id="KW-0285">Flavoprotein</keyword>
<dbReference type="InterPro" id="IPR051205">
    <property type="entry name" value="UbiH/COQ6_monooxygenase"/>
</dbReference>
<keyword evidence="6" id="KW-0503">Monooxygenase</keyword>
<sequence>MSSSMSPHKHKKFFDVVVVGGGLVGACVAAGLKQHRLTASLNVALIDAAQLQGPSSSSLPSKVSLPPEPPLRVSTVTPASRALLTAVGAWDILLNLQNDNTSSVAPFHAMKVWDANNASINYTSQDAFQAGAIPTPDEPMAHVVENDALQQAMLQVATNRGVHALWPRKLTSLTLPKHDVPRSNEPAQLTLLDESTGKSETISTSLVVAADGQRSRTRQLAKLRYEGGPYRDQVGAVFTLALDEPIDTAYQKFLPTGPLALLPVRAALPSGAPRANVVWSTTAAHAAELCSLDGDALAAATNGALEGGPAPRAIEAVGVARSFPLSMSMAPRMTAPRLVLAGDAARAVHPLAGQGANLGFADARAAVETIASCARSGLDLGDGASWQRYGDLRLAEGMAWSASLELIRRAYASEALSGARFMGVSVMDQVSPVKSLLVRVASGVSGAYGGALDDDEWGTAPMSRK</sequence>
<dbReference type="InterPro" id="IPR036188">
    <property type="entry name" value="FAD/NAD-bd_sf"/>
</dbReference>
<reference evidence="8" key="1">
    <citation type="submission" date="2020-10" db="EMBL/GenBank/DDBJ databases">
        <title>Unveiling of a novel bifunctional photoreceptor, Dualchrome1, isolated from a cosmopolitan green alga.</title>
        <authorList>
            <person name="Suzuki S."/>
            <person name="Kawachi M."/>
        </authorList>
    </citation>
    <scope>NUCLEOTIDE SEQUENCE</scope>
    <source>
        <strain evidence="8">NIES 2893</strain>
    </source>
</reference>
<dbReference type="Proteomes" id="UP000660262">
    <property type="component" value="Unassembled WGS sequence"/>
</dbReference>
<dbReference type="Gene3D" id="3.50.50.60">
    <property type="entry name" value="FAD/NAD(P)-binding domain"/>
    <property type="match status" value="2"/>
</dbReference>
<name>A0A830HKB3_9CHLO</name>
<keyword evidence="5" id="KW-0560">Oxidoreductase</keyword>
<keyword evidence="4" id="KW-0274">FAD</keyword>
<evidence type="ECO:0000256" key="4">
    <source>
        <dbReference type="ARBA" id="ARBA00022827"/>
    </source>
</evidence>
<evidence type="ECO:0000256" key="5">
    <source>
        <dbReference type="ARBA" id="ARBA00023002"/>
    </source>
</evidence>
<accession>A0A830HKB3</accession>
<comment type="cofactor">
    <cofactor evidence="1">
        <name>FAD</name>
        <dbReference type="ChEBI" id="CHEBI:57692"/>
    </cofactor>
</comment>
<dbReference type="PANTHER" id="PTHR43876:SF7">
    <property type="entry name" value="UBIQUINONE BIOSYNTHESIS MONOOXYGENASE COQ6, MITOCHONDRIAL"/>
    <property type="match status" value="1"/>
</dbReference>
<keyword evidence="9" id="KW-1185">Reference proteome</keyword>
<dbReference type="OrthoDB" id="683240at2759"/>
<dbReference type="AlphaFoldDB" id="A0A830HKB3"/>
<evidence type="ECO:0000259" key="7">
    <source>
        <dbReference type="Pfam" id="PF01494"/>
    </source>
</evidence>
<dbReference type="NCBIfam" id="TIGR01988">
    <property type="entry name" value="Ubi-OHases"/>
    <property type="match status" value="1"/>
</dbReference>
<gene>
    <name evidence="8" type="ORF">PPROV_000587800</name>
</gene>
<feature type="domain" description="FAD-binding" evidence="7">
    <location>
        <begin position="139"/>
        <end position="374"/>
    </location>
</feature>
<evidence type="ECO:0000256" key="6">
    <source>
        <dbReference type="ARBA" id="ARBA00023033"/>
    </source>
</evidence>
<dbReference type="GO" id="GO:0016705">
    <property type="term" value="F:oxidoreductase activity, acting on paired donors, with incorporation or reduction of molecular oxygen"/>
    <property type="evidence" value="ECO:0007669"/>
    <property type="project" value="InterPro"/>
</dbReference>
<dbReference type="GO" id="GO:0006744">
    <property type="term" value="P:ubiquinone biosynthetic process"/>
    <property type="evidence" value="ECO:0007669"/>
    <property type="project" value="InterPro"/>
</dbReference>
<dbReference type="GO" id="GO:0005739">
    <property type="term" value="C:mitochondrion"/>
    <property type="evidence" value="ECO:0007669"/>
    <property type="project" value="TreeGrafter"/>
</dbReference>
<proteinExistence type="inferred from homology"/>
<dbReference type="EMBL" id="BNJQ01000015">
    <property type="protein sequence ID" value="GHP07135.1"/>
    <property type="molecule type" value="Genomic_DNA"/>
</dbReference>
<evidence type="ECO:0000256" key="2">
    <source>
        <dbReference type="ARBA" id="ARBA00005349"/>
    </source>
</evidence>
<dbReference type="InterPro" id="IPR010971">
    <property type="entry name" value="UbiH/COQ6"/>
</dbReference>
<evidence type="ECO:0000256" key="1">
    <source>
        <dbReference type="ARBA" id="ARBA00001974"/>
    </source>
</evidence>